<dbReference type="InterPro" id="IPR001463">
    <property type="entry name" value="Na/Ala_symport"/>
</dbReference>
<evidence type="ECO:0000256" key="2">
    <source>
        <dbReference type="ARBA" id="ARBA00009261"/>
    </source>
</evidence>
<feature type="transmembrane region" description="Helical" evidence="9">
    <location>
        <begin position="352"/>
        <end position="372"/>
    </location>
</feature>
<feature type="transmembrane region" description="Helical" evidence="9">
    <location>
        <begin position="177"/>
        <end position="199"/>
    </location>
</feature>
<feature type="transmembrane region" description="Helical" evidence="9">
    <location>
        <begin position="15"/>
        <end position="33"/>
    </location>
</feature>
<keyword evidence="4 9" id="KW-1003">Cell membrane</keyword>
<keyword evidence="5 9" id="KW-0812">Transmembrane</keyword>
<feature type="transmembrane region" description="Helical" evidence="9">
    <location>
        <begin position="94"/>
        <end position="116"/>
    </location>
</feature>
<accession>A0A926D4W2</accession>
<reference evidence="10" key="1">
    <citation type="submission" date="2020-08" db="EMBL/GenBank/DDBJ databases">
        <title>Genome public.</title>
        <authorList>
            <person name="Liu C."/>
            <person name="Sun Q."/>
        </authorList>
    </citation>
    <scope>NUCLEOTIDE SEQUENCE</scope>
    <source>
        <strain evidence="10">NSJ-53</strain>
    </source>
</reference>
<keyword evidence="11" id="KW-1185">Reference proteome</keyword>
<feature type="transmembrane region" description="Helical" evidence="9">
    <location>
        <begin position="145"/>
        <end position="165"/>
    </location>
</feature>
<feature type="transmembrane region" description="Helical" evidence="9">
    <location>
        <begin position="65"/>
        <end position="88"/>
    </location>
</feature>
<feature type="transmembrane region" description="Helical" evidence="9">
    <location>
        <begin position="250"/>
        <end position="268"/>
    </location>
</feature>
<evidence type="ECO:0000313" key="10">
    <source>
        <dbReference type="EMBL" id="MBC8531403.1"/>
    </source>
</evidence>
<sequence>MNWFDIILQEIHRLLWGPGMMILLLAVGLLYTMRTRFFQFRAFASLKVLFQKTAGDSRGIPPTHALATALAGTLGTGNLVGVATAMIAGGPGAIFWMWISALIGMIIKYAEIVLAVRFRQRNSQGEWCGGPMYTIENGLGKRWRWLAQLFALSAILASFGIGNMTQVNAASTNLESALGIPAWIFGIGIAIFTAVVIVGGIRRIGKLTAKVVPFMAGLYIVGALLILLRFHDQIPGAFRLILSSAFQPPSALGGAAGYTVLMAMRYGLARGISSNEAGMGSAPIAHAATEVKDPVQQGLLGIVEVFVDTLLMCTLTALALLVTGVWQQDFTGASMTAGAFAAAFGPGLGDSIVTVIIVFLALSTLISWSYYGERCTEYLLGHRAIPLYRILFIGCILLGSVLSLQRIWLLADIFNSLMILPNVVALWALSSKVVDLTRSWTAGRRKRT</sequence>
<dbReference type="PANTHER" id="PTHR30330:SF3">
    <property type="entry name" value="TRANSCRIPTIONAL REGULATOR, LRP FAMILY"/>
    <property type="match status" value="1"/>
</dbReference>
<feature type="transmembrane region" description="Helical" evidence="9">
    <location>
        <begin position="305"/>
        <end position="326"/>
    </location>
</feature>
<comment type="similarity">
    <text evidence="2 9">Belongs to the alanine or glycine:cation symporter (AGCS) (TC 2.A.25) family.</text>
</comment>
<dbReference type="PANTHER" id="PTHR30330">
    <property type="entry name" value="AGSS FAMILY TRANSPORTER, SODIUM-ALANINE"/>
    <property type="match status" value="1"/>
</dbReference>
<dbReference type="GO" id="GO:0005886">
    <property type="term" value="C:plasma membrane"/>
    <property type="evidence" value="ECO:0007669"/>
    <property type="project" value="UniProtKB-SubCell"/>
</dbReference>
<name>A0A926D4W2_9FIRM</name>
<keyword evidence="7 9" id="KW-1133">Transmembrane helix</keyword>
<proteinExistence type="inferred from homology"/>
<dbReference type="PROSITE" id="PS00873">
    <property type="entry name" value="NA_ALANINE_SYMP"/>
    <property type="match status" value="1"/>
</dbReference>
<keyword evidence="6 9" id="KW-0769">Symport</keyword>
<keyword evidence="3 9" id="KW-0813">Transport</keyword>
<feature type="transmembrane region" description="Helical" evidence="9">
    <location>
        <begin position="211"/>
        <end position="230"/>
    </location>
</feature>
<evidence type="ECO:0000256" key="4">
    <source>
        <dbReference type="ARBA" id="ARBA00022475"/>
    </source>
</evidence>
<evidence type="ECO:0000313" key="11">
    <source>
        <dbReference type="Proteomes" id="UP000623172"/>
    </source>
</evidence>
<evidence type="ECO:0000256" key="9">
    <source>
        <dbReference type="RuleBase" id="RU363064"/>
    </source>
</evidence>
<gene>
    <name evidence="10" type="ORF">H8696_06025</name>
</gene>
<dbReference type="Proteomes" id="UP000623172">
    <property type="component" value="Unassembled WGS sequence"/>
</dbReference>
<evidence type="ECO:0000256" key="6">
    <source>
        <dbReference type="ARBA" id="ARBA00022847"/>
    </source>
</evidence>
<dbReference type="FunFam" id="1.20.1740.10:FF:000004">
    <property type="entry name" value="Sodium:alanine symporter family protein"/>
    <property type="match status" value="1"/>
</dbReference>
<dbReference type="AlphaFoldDB" id="A0A926D4W2"/>
<dbReference type="Pfam" id="PF01235">
    <property type="entry name" value="Na_Ala_symp"/>
    <property type="match status" value="1"/>
</dbReference>
<keyword evidence="8 9" id="KW-0472">Membrane</keyword>
<dbReference type="Gene3D" id="1.20.1740.10">
    <property type="entry name" value="Amino acid/polyamine transporter I"/>
    <property type="match status" value="1"/>
</dbReference>
<dbReference type="RefSeq" id="WP_249315995.1">
    <property type="nucleotide sequence ID" value="NZ_JACRSR010000002.1"/>
</dbReference>
<dbReference type="NCBIfam" id="TIGR00835">
    <property type="entry name" value="agcS"/>
    <property type="match status" value="1"/>
</dbReference>
<feature type="transmembrane region" description="Helical" evidence="9">
    <location>
        <begin position="408"/>
        <end position="429"/>
    </location>
</feature>
<dbReference type="PRINTS" id="PR00175">
    <property type="entry name" value="NAALASMPORT"/>
</dbReference>
<feature type="transmembrane region" description="Helical" evidence="9">
    <location>
        <begin position="384"/>
        <end position="402"/>
    </location>
</feature>
<protein>
    <submittedName>
        <fullName evidence="10">Sodium:alanine symporter family protein</fullName>
    </submittedName>
</protein>
<evidence type="ECO:0000256" key="7">
    <source>
        <dbReference type="ARBA" id="ARBA00022989"/>
    </source>
</evidence>
<dbReference type="EMBL" id="JACRSR010000002">
    <property type="protein sequence ID" value="MBC8531403.1"/>
    <property type="molecule type" value="Genomic_DNA"/>
</dbReference>
<evidence type="ECO:0000256" key="8">
    <source>
        <dbReference type="ARBA" id="ARBA00023136"/>
    </source>
</evidence>
<comment type="caution">
    <text evidence="10">The sequence shown here is derived from an EMBL/GenBank/DDBJ whole genome shotgun (WGS) entry which is preliminary data.</text>
</comment>
<evidence type="ECO:0000256" key="3">
    <source>
        <dbReference type="ARBA" id="ARBA00022448"/>
    </source>
</evidence>
<comment type="subcellular location">
    <subcellularLocation>
        <location evidence="1 9">Cell membrane</location>
        <topology evidence="1 9">Multi-pass membrane protein</topology>
    </subcellularLocation>
</comment>
<dbReference type="GO" id="GO:0005283">
    <property type="term" value="F:amino acid:sodium symporter activity"/>
    <property type="evidence" value="ECO:0007669"/>
    <property type="project" value="InterPro"/>
</dbReference>
<evidence type="ECO:0000256" key="1">
    <source>
        <dbReference type="ARBA" id="ARBA00004651"/>
    </source>
</evidence>
<organism evidence="10 11">
    <name type="scientific">Gehongia tenuis</name>
    <dbReference type="NCBI Taxonomy" id="2763655"/>
    <lineage>
        <taxon>Bacteria</taxon>
        <taxon>Bacillati</taxon>
        <taxon>Bacillota</taxon>
        <taxon>Clostridia</taxon>
        <taxon>Christensenellales</taxon>
        <taxon>Christensenellaceae</taxon>
        <taxon>Gehongia</taxon>
    </lineage>
</organism>
<evidence type="ECO:0000256" key="5">
    <source>
        <dbReference type="ARBA" id="ARBA00022692"/>
    </source>
</evidence>